<protein>
    <submittedName>
        <fullName evidence="1">Uncharacterized protein</fullName>
    </submittedName>
</protein>
<organism evidence="1 2">
    <name type="scientific">Pleurodeles waltl</name>
    <name type="common">Iberian ribbed newt</name>
    <dbReference type="NCBI Taxonomy" id="8319"/>
    <lineage>
        <taxon>Eukaryota</taxon>
        <taxon>Metazoa</taxon>
        <taxon>Chordata</taxon>
        <taxon>Craniata</taxon>
        <taxon>Vertebrata</taxon>
        <taxon>Euteleostomi</taxon>
        <taxon>Amphibia</taxon>
        <taxon>Batrachia</taxon>
        <taxon>Caudata</taxon>
        <taxon>Salamandroidea</taxon>
        <taxon>Salamandridae</taxon>
        <taxon>Pleurodelinae</taxon>
        <taxon>Pleurodeles</taxon>
    </lineage>
</organism>
<sequence>MSKPEICRVNIYGAAKEGLQQQGKPQPLTWAPCRSRVVACRGLRPAESSRTAMTQRPAALMTRDNIEAIQGISGALENKIDSVTIEVMLIPSELPHDEGINDRDREYCGSLKVKTKTLKDQVGNLQASAKVMEAGLEDF</sequence>
<evidence type="ECO:0000313" key="1">
    <source>
        <dbReference type="EMBL" id="KAJ1126885.1"/>
    </source>
</evidence>
<keyword evidence="2" id="KW-1185">Reference proteome</keyword>
<accession>A0AAV7PFH7</accession>
<dbReference type="AlphaFoldDB" id="A0AAV7PFH7"/>
<dbReference type="Proteomes" id="UP001066276">
    <property type="component" value="Chromosome 7"/>
</dbReference>
<reference evidence="1" key="1">
    <citation type="journal article" date="2022" name="bioRxiv">
        <title>Sequencing and chromosome-scale assembly of the giantPleurodeles waltlgenome.</title>
        <authorList>
            <person name="Brown T."/>
            <person name="Elewa A."/>
            <person name="Iarovenko S."/>
            <person name="Subramanian E."/>
            <person name="Araus A.J."/>
            <person name="Petzold A."/>
            <person name="Susuki M."/>
            <person name="Suzuki K.-i.T."/>
            <person name="Hayashi T."/>
            <person name="Toyoda A."/>
            <person name="Oliveira C."/>
            <person name="Osipova E."/>
            <person name="Leigh N.D."/>
            <person name="Simon A."/>
            <person name="Yun M.H."/>
        </authorList>
    </citation>
    <scope>NUCLEOTIDE SEQUENCE</scope>
    <source>
        <strain evidence="1">20211129_DDA</strain>
        <tissue evidence="1">Liver</tissue>
    </source>
</reference>
<gene>
    <name evidence="1" type="ORF">NDU88_005291</name>
</gene>
<evidence type="ECO:0000313" key="2">
    <source>
        <dbReference type="Proteomes" id="UP001066276"/>
    </source>
</evidence>
<proteinExistence type="predicted"/>
<comment type="caution">
    <text evidence="1">The sequence shown here is derived from an EMBL/GenBank/DDBJ whole genome shotgun (WGS) entry which is preliminary data.</text>
</comment>
<dbReference type="EMBL" id="JANPWB010000011">
    <property type="protein sequence ID" value="KAJ1126885.1"/>
    <property type="molecule type" value="Genomic_DNA"/>
</dbReference>
<name>A0AAV7PFH7_PLEWA</name>